<dbReference type="AlphaFoldDB" id="A0ABD1Z0B1"/>
<proteinExistence type="predicted"/>
<comment type="caution">
    <text evidence="2">The sequence shown here is derived from an EMBL/GenBank/DDBJ whole genome shotgun (WGS) entry which is preliminary data.</text>
</comment>
<keyword evidence="1" id="KW-0812">Transmembrane</keyword>
<keyword evidence="1" id="KW-0472">Membrane</keyword>
<keyword evidence="3" id="KW-1185">Reference proteome</keyword>
<feature type="transmembrane region" description="Helical" evidence="1">
    <location>
        <begin position="6"/>
        <end position="30"/>
    </location>
</feature>
<accession>A0ABD1Z0B1</accession>
<reference evidence="2 3" key="1">
    <citation type="submission" date="2024-09" db="EMBL/GenBank/DDBJ databases">
        <title>Chromosome-scale assembly of Riccia fluitans.</title>
        <authorList>
            <person name="Paukszto L."/>
            <person name="Sawicki J."/>
            <person name="Karawczyk K."/>
            <person name="Piernik-Szablinska J."/>
            <person name="Szczecinska M."/>
            <person name="Mazdziarz M."/>
        </authorList>
    </citation>
    <scope>NUCLEOTIDE SEQUENCE [LARGE SCALE GENOMIC DNA]</scope>
    <source>
        <strain evidence="2">Rf_01</strain>
        <tissue evidence="2">Aerial parts of the thallus</tissue>
    </source>
</reference>
<name>A0ABD1Z0B1_9MARC</name>
<sequence length="225" mass="25445">MATVAVLMPIATVAVVVLTVKLLLVVTNSLRKMFLKQRGRGTPSIRGTKPLYKPRRWKVDDEDYHHFSIKHRPSALPQQAFAWEMERDKDENHPDRNIGTEVVPALSGQYTIEITEEVDPQAGHEFSDVNHHSKDEGAFATREIADRESGSFRVDIENLGQPSLRLHELKTIPFSDHNEITEVPTATLGEVAIVSSEDSDDESEDTSYLFFPIYAVKKFFASFFT</sequence>
<evidence type="ECO:0000313" key="2">
    <source>
        <dbReference type="EMBL" id="KAL2635397.1"/>
    </source>
</evidence>
<evidence type="ECO:0000256" key="1">
    <source>
        <dbReference type="SAM" id="Phobius"/>
    </source>
</evidence>
<protein>
    <submittedName>
        <fullName evidence="2">Uncharacterized protein</fullName>
    </submittedName>
</protein>
<dbReference type="EMBL" id="JBHFFA010000003">
    <property type="protein sequence ID" value="KAL2635397.1"/>
    <property type="molecule type" value="Genomic_DNA"/>
</dbReference>
<keyword evidence="1" id="KW-1133">Transmembrane helix</keyword>
<evidence type="ECO:0000313" key="3">
    <source>
        <dbReference type="Proteomes" id="UP001605036"/>
    </source>
</evidence>
<dbReference type="Proteomes" id="UP001605036">
    <property type="component" value="Unassembled WGS sequence"/>
</dbReference>
<gene>
    <name evidence="2" type="ORF">R1flu_006876</name>
</gene>
<organism evidence="2 3">
    <name type="scientific">Riccia fluitans</name>
    <dbReference type="NCBI Taxonomy" id="41844"/>
    <lineage>
        <taxon>Eukaryota</taxon>
        <taxon>Viridiplantae</taxon>
        <taxon>Streptophyta</taxon>
        <taxon>Embryophyta</taxon>
        <taxon>Marchantiophyta</taxon>
        <taxon>Marchantiopsida</taxon>
        <taxon>Marchantiidae</taxon>
        <taxon>Marchantiales</taxon>
        <taxon>Ricciaceae</taxon>
        <taxon>Riccia</taxon>
    </lineage>
</organism>